<name>A0A318KFT2_9NOCA</name>
<dbReference type="SUPFAM" id="SSF52540">
    <property type="entry name" value="P-loop containing nucleoside triphosphate hydrolases"/>
    <property type="match status" value="1"/>
</dbReference>
<accession>A0A318KFT2</accession>
<evidence type="ECO:0000313" key="3">
    <source>
        <dbReference type="EMBL" id="PXX71689.1"/>
    </source>
</evidence>
<comment type="caution">
    <text evidence="3">The sequence shown here is derived from an EMBL/GenBank/DDBJ whole genome shotgun (WGS) entry which is preliminary data.</text>
</comment>
<dbReference type="Proteomes" id="UP000247569">
    <property type="component" value="Unassembled WGS sequence"/>
</dbReference>
<sequence length="365" mass="39210">MTETMLCRHCLKDYPTSQIVGVQATGIDPQTLFGTDGPPEGAPPWSEVGSSPTDAVGKSAWWRKKRRALDDAATKMGGGYDPYCPKGHVVIDALADKPFVITIAGNVGAAKSTYLLAVAAEIYTAGRLGITSTVASLLPSQVDPLKQKLVSVYNDGQPLPPTPEGEIHEGYVARLQFENGERRSLALYDVPGEVIRSVQKVAQSGRFLYTSDAIILLLDPDGFPDPNAFLKPAVEGVEMAGPQMVHNLADGIEQATGQRVKVPFIVAISKSDKIVDWPAHAAPIGFPAEVQKYLEDESDIVRNMLVAQGLEPVVTAALSRFGAERTRFARVSALGMDYEHLGYGGSMKPDGCWRPIALALLLGRV</sequence>
<dbReference type="Pfam" id="PF19993">
    <property type="entry name" value="DO-GTPase2"/>
    <property type="match status" value="1"/>
</dbReference>
<dbReference type="EMBL" id="QJKF01000001">
    <property type="protein sequence ID" value="PXX71689.1"/>
    <property type="molecule type" value="Genomic_DNA"/>
</dbReference>
<dbReference type="InterPro" id="IPR027417">
    <property type="entry name" value="P-loop_NTPase"/>
</dbReference>
<evidence type="ECO:0000259" key="2">
    <source>
        <dbReference type="Pfam" id="PF19993"/>
    </source>
</evidence>
<feature type="domain" description="Double-GTPase 2" evidence="2">
    <location>
        <begin position="159"/>
        <end position="296"/>
    </location>
</feature>
<proteinExistence type="predicted"/>
<feature type="region of interest" description="Disordered" evidence="1">
    <location>
        <begin position="35"/>
        <end position="56"/>
    </location>
</feature>
<organism evidence="3 4">
    <name type="scientific">Nocardia tenerifensis</name>
    <dbReference type="NCBI Taxonomy" id="228006"/>
    <lineage>
        <taxon>Bacteria</taxon>
        <taxon>Bacillati</taxon>
        <taxon>Actinomycetota</taxon>
        <taxon>Actinomycetes</taxon>
        <taxon>Mycobacteriales</taxon>
        <taxon>Nocardiaceae</taxon>
        <taxon>Nocardia</taxon>
    </lineage>
</organism>
<dbReference type="Gene3D" id="3.40.50.300">
    <property type="entry name" value="P-loop containing nucleotide triphosphate hydrolases"/>
    <property type="match status" value="1"/>
</dbReference>
<reference evidence="3 4" key="1">
    <citation type="submission" date="2018-05" db="EMBL/GenBank/DDBJ databases">
        <title>Genomic Encyclopedia of Type Strains, Phase IV (KMG-IV): sequencing the most valuable type-strain genomes for metagenomic binning, comparative biology and taxonomic classification.</title>
        <authorList>
            <person name="Goeker M."/>
        </authorList>
    </citation>
    <scope>NUCLEOTIDE SEQUENCE [LARGE SCALE GENOMIC DNA]</scope>
    <source>
        <strain evidence="3 4">DSM 44704</strain>
    </source>
</reference>
<protein>
    <recommendedName>
        <fullName evidence="2">Double-GTPase 2 domain-containing protein</fullName>
    </recommendedName>
</protein>
<dbReference type="InterPro" id="IPR045528">
    <property type="entry name" value="DO-GTPase2"/>
</dbReference>
<keyword evidence="4" id="KW-1185">Reference proteome</keyword>
<evidence type="ECO:0000256" key="1">
    <source>
        <dbReference type="SAM" id="MobiDB-lite"/>
    </source>
</evidence>
<gene>
    <name evidence="3" type="ORF">DFR70_1011123</name>
</gene>
<evidence type="ECO:0000313" key="4">
    <source>
        <dbReference type="Proteomes" id="UP000247569"/>
    </source>
</evidence>
<dbReference type="AlphaFoldDB" id="A0A318KFT2"/>